<proteinExistence type="predicted"/>
<sequence>MSETYLSQQDFNNVDACMDYMSKADEAAGEFTQVLGVYPRYPALTPMAELREAARQSKSWALKSNVDYYLNFAELLAELNHFADYLVGLTEASTAADIRRGAIVLEQAAAPPGPEPSYAAGALTNCLQVLRHYQMILNLQAELGRIATPGYEELRQGIYTTLPRLAQFMSFYLRDPAATGRNHAGLGRAGELAKDLDRVYALGMIGMANFLAQIQRIATLISEANHRLTGVENAGSMRKLATHMKLIKRQLLVAQGYCEEVAALGSRS</sequence>
<name>A0A9X0EIV5_9PSED</name>
<comment type="caution">
    <text evidence="1">The sequence shown here is derived from an EMBL/GenBank/DDBJ whole genome shotgun (WGS) entry which is preliminary data.</text>
</comment>
<accession>A0A9X0EIV5</accession>
<evidence type="ECO:0000313" key="1">
    <source>
        <dbReference type="EMBL" id="KGF66642.1"/>
    </source>
</evidence>
<dbReference type="AlphaFoldDB" id="A0A9X0EIV5"/>
<reference evidence="1 2" key="1">
    <citation type="submission" date="2014-09" db="EMBL/GenBank/DDBJ databases">
        <title>Genome sequence of Pseudomonas lutea strain DSM 17257T.</title>
        <authorList>
            <person name="Kwak Y."/>
            <person name="Shin J.-H."/>
        </authorList>
    </citation>
    <scope>NUCLEOTIDE SEQUENCE [LARGE SCALE GENOMIC DNA]</scope>
    <source>
        <strain evidence="1 2">DSM 17257</strain>
    </source>
</reference>
<gene>
    <name evidence="1" type="ORF">LT42_12405</name>
</gene>
<dbReference type="EMBL" id="JRMB01000001">
    <property type="protein sequence ID" value="KGF66642.1"/>
    <property type="molecule type" value="Genomic_DNA"/>
</dbReference>
<dbReference type="RefSeq" id="WP_037012649.1">
    <property type="nucleotide sequence ID" value="NZ_JRMB01000001.1"/>
</dbReference>
<dbReference type="Proteomes" id="UP000029719">
    <property type="component" value="Unassembled WGS sequence"/>
</dbReference>
<evidence type="ECO:0000313" key="2">
    <source>
        <dbReference type="Proteomes" id="UP000029719"/>
    </source>
</evidence>
<organism evidence="1 2">
    <name type="scientific">Pseudomonas lutea</name>
    <dbReference type="NCBI Taxonomy" id="243924"/>
    <lineage>
        <taxon>Bacteria</taxon>
        <taxon>Pseudomonadati</taxon>
        <taxon>Pseudomonadota</taxon>
        <taxon>Gammaproteobacteria</taxon>
        <taxon>Pseudomonadales</taxon>
        <taxon>Pseudomonadaceae</taxon>
        <taxon>Pseudomonas</taxon>
    </lineage>
</organism>
<protein>
    <submittedName>
        <fullName evidence="1">Uncharacterized protein</fullName>
    </submittedName>
</protein>
<dbReference type="OrthoDB" id="6896656at2"/>